<name>A0A0K2TNV4_LEPSM</name>
<evidence type="ECO:0000313" key="1">
    <source>
        <dbReference type="EMBL" id="CDW27317.1"/>
    </source>
</evidence>
<accession>A0A0K2TNV4</accession>
<dbReference type="EMBL" id="HACA01009956">
    <property type="protein sequence ID" value="CDW27317.1"/>
    <property type="molecule type" value="Transcribed_RNA"/>
</dbReference>
<proteinExistence type="predicted"/>
<organism evidence="1">
    <name type="scientific">Lepeophtheirus salmonis</name>
    <name type="common">Salmon louse</name>
    <name type="synonym">Caligus salmonis</name>
    <dbReference type="NCBI Taxonomy" id="72036"/>
    <lineage>
        <taxon>Eukaryota</taxon>
        <taxon>Metazoa</taxon>
        <taxon>Ecdysozoa</taxon>
        <taxon>Arthropoda</taxon>
        <taxon>Crustacea</taxon>
        <taxon>Multicrustacea</taxon>
        <taxon>Hexanauplia</taxon>
        <taxon>Copepoda</taxon>
        <taxon>Siphonostomatoida</taxon>
        <taxon>Caligidae</taxon>
        <taxon>Lepeophtheirus</taxon>
    </lineage>
</organism>
<protein>
    <submittedName>
        <fullName evidence="1">Uncharacterized protein</fullName>
    </submittedName>
</protein>
<dbReference type="AlphaFoldDB" id="A0A0K2TNV4"/>
<reference evidence="1" key="1">
    <citation type="submission" date="2014-05" db="EMBL/GenBank/DDBJ databases">
        <authorList>
            <person name="Chronopoulou M."/>
        </authorList>
    </citation>
    <scope>NUCLEOTIDE SEQUENCE</scope>
    <source>
        <tissue evidence="1">Whole organism</tissue>
    </source>
</reference>
<sequence>MIVYIYYIQLPYFNELGNKLL</sequence>